<keyword evidence="12" id="KW-0723">Serine/threonine-protein kinase</keyword>
<dbReference type="STRING" id="283909.R7VLI1"/>
<dbReference type="PANTHER" id="PTHR24346:SF102">
    <property type="entry name" value="TESTIS-SPECIFIC SERINE_THREONINE-PROTEIN KINASE 1"/>
    <property type="match status" value="1"/>
</dbReference>
<keyword evidence="17" id="KW-1185">Reference proteome</keyword>
<evidence type="ECO:0000256" key="13">
    <source>
        <dbReference type="SAM" id="MobiDB-lite"/>
    </source>
</evidence>
<dbReference type="GO" id="GO:0050321">
    <property type="term" value="F:tau-protein kinase activity"/>
    <property type="evidence" value="ECO:0007669"/>
    <property type="project" value="TreeGrafter"/>
</dbReference>
<dbReference type="EnsemblMetazoa" id="CapteT90577">
    <property type="protein sequence ID" value="CapteP90577"/>
    <property type="gene ID" value="CapteG90577"/>
</dbReference>
<evidence type="ECO:0000256" key="1">
    <source>
        <dbReference type="ARBA" id="ARBA00001946"/>
    </source>
</evidence>
<dbReference type="Gene3D" id="1.10.510.10">
    <property type="entry name" value="Transferase(Phosphotransferase) domain 1"/>
    <property type="match status" value="1"/>
</dbReference>
<evidence type="ECO:0000256" key="7">
    <source>
        <dbReference type="ARBA" id="ARBA00022840"/>
    </source>
</evidence>
<evidence type="ECO:0000256" key="9">
    <source>
        <dbReference type="ARBA" id="ARBA00022843"/>
    </source>
</evidence>
<comment type="cofactor">
    <cofactor evidence="1">
        <name>Mg(2+)</name>
        <dbReference type="ChEBI" id="CHEBI:18420"/>
    </cofactor>
</comment>
<dbReference type="GO" id="GO:0005737">
    <property type="term" value="C:cytoplasm"/>
    <property type="evidence" value="ECO:0007669"/>
    <property type="project" value="TreeGrafter"/>
</dbReference>
<keyword evidence="12" id="KW-0418">Kinase</keyword>
<reference evidence="17" key="1">
    <citation type="submission" date="2012-12" db="EMBL/GenBank/DDBJ databases">
        <authorList>
            <person name="Hellsten U."/>
            <person name="Grimwood J."/>
            <person name="Chapman J.A."/>
            <person name="Shapiro H."/>
            <person name="Aerts A."/>
            <person name="Otillar R.P."/>
            <person name="Terry A.Y."/>
            <person name="Boore J.L."/>
            <person name="Simakov O."/>
            <person name="Marletaz F."/>
            <person name="Cho S.-J."/>
            <person name="Edsinger-Gonzales E."/>
            <person name="Havlak P."/>
            <person name="Kuo D.-H."/>
            <person name="Larsson T."/>
            <person name="Lv J."/>
            <person name="Arendt D."/>
            <person name="Savage R."/>
            <person name="Osoegawa K."/>
            <person name="de Jong P."/>
            <person name="Lindberg D.R."/>
            <person name="Seaver E.C."/>
            <person name="Weisblat D.A."/>
            <person name="Putnam N.H."/>
            <person name="Grigoriev I.V."/>
            <person name="Rokhsar D.S."/>
        </authorList>
    </citation>
    <scope>NUCLEOTIDE SEQUENCE</scope>
    <source>
        <strain evidence="17">I ESC-2004</strain>
    </source>
</reference>
<evidence type="ECO:0000259" key="14">
    <source>
        <dbReference type="PROSITE" id="PS50011"/>
    </source>
</evidence>
<dbReference type="SMART" id="SM00220">
    <property type="entry name" value="S_TKc"/>
    <property type="match status" value="1"/>
</dbReference>
<evidence type="ECO:0000313" key="16">
    <source>
        <dbReference type="EnsemblMetazoa" id="CapteP90577"/>
    </source>
</evidence>
<dbReference type="PROSITE" id="PS50011">
    <property type="entry name" value="PROTEIN_KINASE_DOM"/>
    <property type="match status" value="1"/>
</dbReference>
<protein>
    <recommendedName>
        <fullName evidence="14">Protein kinase domain-containing protein</fullName>
    </recommendedName>
</protein>
<dbReference type="GO" id="GO:0005524">
    <property type="term" value="F:ATP binding"/>
    <property type="evidence" value="ECO:0007669"/>
    <property type="project" value="UniProtKB-UniRule"/>
</dbReference>
<dbReference type="InterPro" id="IPR008271">
    <property type="entry name" value="Ser/Thr_kinase_AS"/>
</dbReference>
<dbReference type="OrthoDB" id="541276at2759"/>
<organism evidence="15">
    <name type="scientific">Capitella teleta</name>
    <name type="common">Polychaete worm</name>
    <dbReference type="NCBI Taxonomy" id="283909"/>
    <lineage>
        <taxon>Eukaryota</taxon>
        <taxon>Metazoa</taxon>
        <taxon>Spiralia</taxon>
        <taxon>Lophotrochozoa</taxon>
        <taxon>Annelida</taxon>
        <taxon>Polychaeta</taxon>
        <taxon>Sedentaria</taxon>
        <taxon>Scolecida</taxon>
        <taxon>Capitellidae</taxon>
        <taxon>Capitella</taxon>
    </lineage>
</organism>
<keyword evidence="5 11" id="KW-0547">Nucleotide-binding</keyword>
<evidence type="ECO:0000256" key="8">
    <source>
        <dbReference type="ARBA" id="ARBA00022842"/>
    </source>
</evidence>
<gene>
    <name evidence="15" type="ORF">CAPTEDRAFT_90577</name>
</gene>
<dbReference type="InterPro" id="IPR011009">
    <property type="entry name" value="Kinase-like_dom_sf"/>
</dbReference>
<keyword evidence="9" id="KW-0832">Ubl conjugation</keyword>
<dbReference type="GO" id="GO:0000226">
    <property type="term" value="P:microtubule cytoskeleton organization"/>
    <property type="evidence" value="ECO:0007669"/>
    <property type="project" value="TreeGrafter"/>
</dbReference>
<keyword evidence="4" id="KW-0479">Metal-binding</keyword>
<evidence type="ECO:0000256" key="10">
    <source>
        <dbReference type="ARBA" id="ARBA00022871"/>
    </source>
</evidence>
<dbReference type="PANTHER" id="PTHR24346">
    <property type="entry name" value="MAP/MICROTUBULE AFFINITY-REGULATING KINASE"/>
    <property type="match status" value="1"/>
</dbReference>
<dbReference type="SUPFAM" id="SSF56112">
    <property type="entry name" value="Protein kinase-like (PK-like)"/>
    <property type="match status" value="1"/>
</dbReference>
<dbReference type="FunFam" id="1.10.510.10:FF:000658">
    <property type="entry name" value="Protein CBG12184"/>
    <property type="match status" value="1"/>
</dbReference>
<evidence type="ECO:0000313" key="15">
    <source>
        <dbReference type="EMBL" id="ELU18286.1"/>
    </source>
</evidence>
<dbReference type="PROSITE" id="PS00108">
    <property type="entry name" value="PROTEIN_KINASE_ST"/>
    <property type="match status" value="1"/>
</dbReference>
<sequence>MVGFIHGPVIGHGSFSTVRASYSQEHNTRVAVKVIDQKKASDNFWNRFLPRELAILSKIRHPNIIHFYEAHTWGTRVVVVMELATRGDLLELLGLNPDIKESIAKRIFKQVVDGVEYLHNNGIVHRDLKAENVLLTDPFVAKVADFGLARHFDGDQMLETMCGSAAYAAPEVLTGRGYFGPPCDVWSLGVVLFVTVCHSMPFDDTKLKAMVLAQKNRAFQFPKKRTLSDDLKALIQSMLEPQVETRTTLPDIRESPWVNNADVTDPAEVEDLKFPPPIEEEDQKEASEDESSADPEPSTSSSKS</sequence>
<reference evidence="16" key="3">
    <citation type="submission" date="2015-06" db="UniProtKB">
        <authorList>
            <consortium name="EnsemblMetazoa"/>
        </authorList>
    </citation>
    <scope>IDENTIFICATION</scope>
</reference>
<dbReference type="EMBL" id="KB292015">
    <property type="protein sequence ID" value="ELU18286.1"/>
    <property type="molecule type" value="Genomic_DNA"/>
</dbReference>
<evidence type="ECO:0000256" key="11">
    <source>
        <dbReference type="PROSITE-ProRule" id="PRU10141"/>
    </source>
</evidence>
<name>R7VLI1_CAPTE</name>
<dbReference type="InterPro" id="IPR017441">
    <property type="entry name" value="Protein_kinase_ATP_BS"/>
</dbReference>
<feature type="binding site" evidence="11">
    <location>
        <position position="33"/>
    </location>
    <ligand>
        <name>ATP</name>
        <dbReference type="ChEBI" id="CHEBI:30616"/>
    </ligand>
</feature>
<evidence type="ECO:0000256" key="4">
    <source>
        <dbReference type="ARBA" id="ARBA00022723"/>
    </source>
</evidence>
<evidence type="ECO:0000256" key="12">
    <source>
        <dbReference type="RuleBase" id="RU000304"/>
    </source>
</evidence>
<accession>R7VLI1</accession>
<comment type="similarity">
    <text evidence="12">Belongs to the protein kinase superfamily.</text>
</comment>
<feature type="region of interest" description="Disordered" evidence="13">
    <location>
        <begin position="256"/>
        <end position="304"/>
    </location>
</feature>
<dbReference type="OMA" id="HAECKLD"/>
<feature type="compositionally biased region" description="Low complexity" evidence="13">
    <location>
        <begin position="294"/>
        <end position="304"/>
    </location>
</feature>
<dbReference type="AlphaFoldDB" id="R7VLI1"/>
<dbReference type="PROSITE" id="PS00107">
    <property type="entry name" value="PROTEIN_KINASE_ATP"/>
    <property type="match status" value="1"/>
</dbReference>
<dbReference type="EMBL" id="AMQN01003837">
    <property type="status" value="NOT_ANNOTATED_CDS"/>
    <property type="molecule type" value="Genomic_DNA"/>
</dbReference>
<keyword evidence="10" id="KW-0744">Spermatogenesis</keyword>
<evidence type="ECO:0000256" key="6">
    <source>
        <dbReference type="ARBA" id="ARBA00022782"/>
    </source>
</evidence>
<keyword evidence="12" id="KW-0808">Transferase</keyword>
<dbReference type="HOGENOM" id="CLU_000288_63_0_1"/>
<dbReference type="GO" id="GO:0007283">
    <property type="term" value="P:spermatogenesis"/>
    <property type="evidence" value="ECO:0007669"/>
    <property type="project" value="UniProtKB-KW"/>
</dbReference>
<dbReference type="GO" id="GO:0030154">
    <property type="term" value="P:cell differentiation"/>
    <property type="evidence" value="ECO:0007669"/>
    <property type="project" value="UniProtKB-KW"/>
</dbReference>
<keyword evidence="8" id="KW-0460">Magnesium</keyword>
<reference evidence="15 17" key="2">
    <citation type="journal article" date="2013" name="Nature">
        <title>Insights into bilaterian evolution from three spiralian genomes.</title>
        <authorList>
            <person name="Simakov O."/>
            <person name="Marletaz F."/>
            <person name="Cho S.J."/>
            <person name="Edsinger-Gonzales E."/>
            <person name="Havlak P."/>
            <person name="Hellsten U."/>
            <person name="Kuo D.H."/>
            <person name="Larsson T."/>
            <person name="Lv J."/>
            <person name="Arendt D."/>
            <person name="Savage R."/>
            <person name="Osoegawa K."/>
            <person name="de Jong P."/>
            <person name="Grimwood J."/>
            <person name="Chapman J.A."/>
            <person name="Shapiro H."/>
            <person name="Aerts A."/>
            <person name="Otillar R.P."/>
            <person name="Terry A.Y."/>
            <person name="Boore J.L."/>
            <person name="Grigoriev I.V."/>
            <person name="Lindberg D.R."/>
            <person name="Seaver E.C."/>
            <person name="Weisblat D.A."/>
            <person name="Putnam N.H."/>
            <person name="Rokhsar D.S."/>
        </authorList>
    </citation>
    <scope>NUCLEOTIDE SEQUENCE</scope>
    <source>
        <strain evidence="15 17">I ESC-2004</strain>
    </source>
</reference>
<evidence type="ECO:0000256" key="3">
    <source>
        <dbReference type="ARBA" id="ARBA00022553"/>
    </source>
</evidence>
<proteinExistence type="inferred from homology"/>
<keyword evidence="3" id="KW-0597">Phosphoprotein</keyword>
<feature type="domain" description="Protein kinase" evidence="14">
    <location>
        <begin position="4"/>
        <end position="258"/>
    </location>
</feature>
<evidence type="ECO:0000256" key="5">
    <source>
        <dbReference type="ARBA" id="ARBA00022741"/>
    </source>
</evidence>
<feature type="compositionally biased region" description="Acidic residues" evidence="13">
    <location>
        <begin position="278"/>
        <end position="293"/>
    </location>
</feature>
<dbReference type="InterPro" id="IPR000719">
    <property type="entry name" value="Prot_kinase_dom"/>
</dbReference>
<evidence type="ECO:0000256" key="2">
    <source>
        <dbReference type="ARBA" id="ARBA00022473"/>
    </source>
</evidence>
<keyword evidence="6" id="KW-0221">Differentiation</keyword>
<dbReference type="Pfam" id="PF00069">
    <property type="entry name" value="Pkinase"/>
    <property type="match status" value="1"/>
</dbReference>
<evidence type="ECO:0000313" key="17">
    <source>
        <dbReference type="Proteomes" id="UP000014760"/>
    </source>
</evidence>
<dbReference type="GO" id="GO:0000287">
    <property type="term" value="F:magnesium ion binding"/>
    <property type="evidence" value="ECO:0007669"/>
    <property type="project" value="UniProtKB-ARBA"/>
</dbReference>
<keyword evidence="2" id="KW-0217">Developmental protein</keyword>
<keyword evidence="7 11" id="KW-0067">ATP-binding</keyword>
<dbReference type="Proteomes" id="UP000014760">
    <property type="component" value="Unassembled WGS sequence"/>
</dbReference>
<dbReference type="GO" id="GO:0035556">
    <property type="term" value="P:intracellular signal transduction"/>
    <property type="evidence" value="ECO:0007669"/>
    <property type="project" value="TreeGrafter"/>
</dbReference>